<feature type="domain" description="G-patch" evidence="2">
    <location>
        <begin position="136"/>
        <end position="184"/>
    </location>
</feature>
<dbReference type="Pfam" id="PF01585">
    <property type="entry name" value="G-patch"/>
    <property type="match status" value="1"/>
</dbReference>
<name>A0A2N3NBK7_9PEZI</name>
<dbReference type="PROSITE" id="PS50174">
    <property type="entry name" value="G_PATCH"/>
    <property type="match status" value="1"/>
</dbReference>
<dbReference type="STRING" id="41688.A0A2N3NBK7"/>
<dbReference type="PANTHER" id="PTHR20923">
    <property type="entry name" value="BAT4 PROTEIN-RELATED"/>
    <property type="match status" value="1"/>
</dbReference>
<evidence type="ECO:0000313" key="4">
    <source>
        <dbReference type="Proteomes" id="UP000233524"/>
    </source>
</evidence>
<comment type="caution">
    <text evidence="3">The sequence shown here is derived from an EMBL/GenBank/DDBJ whole genome shotgun (WGS) entry which is preliminary data.</text>
</comment>
<proteinExistence type="predicted"/>
<organism evidence="3 4">
    <name type="scientific">Lomentospora prolificans</name>
    <dbReference type="NCBI Taxonomy" id="41688"/>
    <lineage>
        <taxon>Eukaryota</taxon>
        <taxon>Fungi</taxon>
        <taxon>Dikarya</taxon>
        <taxon>Ascomycota</taxon>
        <taxon>Pezizomycotina</taxon>
        <taxon>Sordariomycetes</taxon>
        <taxon>Hypocreomycetidae</taxon>
        <taxon>Microascales</taxon>
        <taxon>Microascaceae</taxon>
        <taxon>Lomentospora</taxon>
    </lineage>
</organism>
<dbReference type="InParanoid" id="A0A2N3NBK7"/>
<evidence type="ECO:0000259" key="2">
    <source>
        <dbReference type="PROSITE" id="PS50174"/>
    </source>
</evidence>
<dbReference type="GO" id="GO:0003676">
    <property type="term" value="F:nucleic acid binding"/>
    <property type="evidence" value="ECO:0007669"/>
    <property type="project" value="InterPro"/>
</dbReference>
<dbReference type="VEuPathDB" id="FungiDB:jhhlp_004398"/>
<dbReference type="InterPro" id="IPR000467">
    <property type="entry name" value="G_patch_dom"/>
</dbReference>
<dbReference type="InterPro" id="IPR039146">
    <property type="entry name" value="GPANK1"/>
</dbReference>
<dbReference type="OrthoDB" id="20282at2759"/>
<protein>
    <recommendedName>
        <fullName evidence="2">G-patch domain-containing protein</fullName>
    </recommendedName>
</protein>
<dbReference type="AlphaFoldDB" id="A0A2N3NBK7"/>
<sequence>MNPRRPPPHRDDEYDDNYDDTPLHHQKAFGSALKRKREVAFVRATDPELQTTQAAQAVERGSSVSDAYLRLVLGKSAEPPAEGDRALAEEDATAPCPVCSLPVDKDSTADHMKKHEASIAHQVCLAHSHPPSALDRTRMGFKHLESRGWDADARRGLGAAGDGILNPIRPKPKDDTLGLGLVVSKEDVEKAKEARKKPKKLSIKEMRKMQAEEKKRAAKLQEMFYARDDVLQYLGREL</sequence>
<evidence type="ECO:0000313" key="3">
    <source>
        <dbReference type="EMBL" id="PKS09777.1"/>
    </source>
</evidence>
<reference evidence="3 4" key="1">
    <citation type="journal article" date="2017" name="G3 (Bethesda)">
        <title>First Draft Genome Sequence of the Pathogenic Fungus Lomentospora prolificans (Formerly Scedosporium prolificans).</title>
        <authorList>
            <person name="Luo R."/>
            <person name="Zimin A."/>
            <person name="Workman R."/>
            <person name="Fan Y."/>
            <person name="Pertea G."/>
            <person name="Grossman N."/>
            <person name="Wear M.P."/>
            <person name="Jia B."/>
            <person name="Miller H."/>
            <person name="Casadevall A."/>
            <person name="Timp W."/>
            <person name="Zhang S.X."/>
            <person name="Salzberg S.L."/>
        </authorList>
    </citation>
    <scope>NUCLEOTIDE SEQUENCE [LARGE SCALE GENOMIC DNA]</scope>
    <source>
        <strain evidence="3 4">JHH-5317</strain>
    </source>
</reference>
<accession>A0A2N3NBK7</accession>
<gene>
    <name evidence="3" type="ORF">jhhlp_004398</name>
</gene>
<evidence type="ECO:0000256" key="1">
    <source>
        <dbReference type="SAM" id="MobiDB-lite"/>
    </source>
</evidence>
<dbReference type="Proteomes" id="UP000233524">
    <property type="component" value="Unassembled WGS sequence"/>
</dbReference>
<feature type="region of interest" description="Disordered" evidence="1">
    <location>
        <begin position="1"/>
        <end position="23"/>
    </location>
</feature>
<keyword evidence="4" id="KW-1185">Reference proteome</keyword>
<dbReference type="PANTHER" id="PTHR20923:SF1">
    <property type="entry name" value="G PATCH DOMAIN AND ANKYRIN REPEAT-CONTAINING PROTEIN 1"/>
    <property type="match status" value="1"/>
</dbReference>
<dbReference type="EMBL" id="NLAX01000010">
    <property type="protein sequence ID" value="PKS09777.1"/>
    <property type="molecule type" value="Genomic_DNA"/>
</dbReference>